<proteinExistence type="predicted"/>
<dbReference type="RefSeq" id="WP_135089379.1">
    <property type="nucleotide sequence ID" value="NZ_SPDV01000042.1"/>
</dbReference>
<keyword evidence="3" id="KW-1185">Reference proteome</keyword>
<accession>A0A4Y8ZLX4</accession>
<sequence>MYEIRPLTAGEVALCRGIFPDPLPYEAVRLVDGPAVNDVAEIAFRNGNGAITLRRTIYFGHDYCRDFAAADLGRRSLFAHEMTHVWQWSRLGVPRFLLRYARDLIACRGRAAAMYRYQDDPADLPFTRSRLEAQAEMVGHYQVPGHQRRALIEAKLAGTGLYGR</sequence>
<reference evidence="2 3" key="1">
    <citation type="submission" date="2019-03" db="EMBL/GenBank/DDBJ databases">
        <title>Genome sequence of Sphingomonas sp. 17J27-24.</title>
        <authorList>
            <person name="Kim M."/>
            <person name="Maeng S."/>
            <person name="Sathiyaraj S."/>
        </authorList>
    </citation>
    <scope>NUCLEOTIDE SEQUENCE [LARGE SCALE GENOMIC DNA]</scope>
    <source>
        <strain evidence="2 3">17J27-24</strain>
    </source>
</reference>
<evidence type="ECO:0000313" key="2">
    <source>
        <dbReference type="EMBL" id="TFI56998.1"/>
    </source>
</evidence>
<dbReference type="EMBL" id="SPDV01000042">
    <property type="protein sequence ID" value="TFI56998.1"/>
    <property type="molecule type" value="Genomic_DNA"/>
</dbReference>
<evidence type="ECO:0000313" key="3">
    <source>
        <dbReference type="Proteomes" id="UP000298213"/>
    </source>
</evidence>
<dbReference type="Proteomes" id="UP000298213">
    <property type="component" value="Unassembled WGS sequence"/>
</dbReference>
<dbReference type="AlphaFoldDB" id="A0A4Y8ZLX4"/>
<evidence type="ECO:0000259" key="1">
    <source>
        <dbReference type="Pfam" id="PF13699"/>
    </source>
</evidence>
<dbReference type="Pfam" id="PF13699">
    <property type="entry name" value="eCIS_core"/>
    <property type="match status" value="1"/>
</dbReference>
<dbReference type="OrthoDB" id="7569039at2"/>
<protein>
    <submittedName>
        <fullName evidence="2">DUF4157 domain-containing protein</fullName>
    </submittedName>
</protein>
<name>A0A4Y8ZLX4_9SPHN</name>
<gene>
    <name evidence="2" type="ORF">E2493_17305</name>
</gene>
<dbReference type="InterPro" id="IPR025295">
    <property type="entry name" value="eCIS_core_dom"/>
</dbReference>
<feature type="domain" description="eCIS core" evidence="1">
    <location>
        <begin position="26"/>
        <end position="89"/>
    </location>
</feature>
<organism evidence="2 3">
    <name type="scientific">Sphingomonas parva</name>
    <dbReference type="NCBI Taxonomy" id="2555898"/>
    <lineage>
        <taxon>Bacteria</taxon>
        <taxon>Pseudomonadati</taxon>
        <taxon>Pseudomonadota</taxon>
        <taxon>Alphaproteobacteria</taxon>
        <taxon>Sphingomonadales</taxon>
        <taxon>Sphingomonadaceae</taxon>
        <taxon>Sphingomonas</taxon>
    </lineage>
</organism>
<comment type="caution">
    <text evidence="2">The sequence shown here is derived from an EMBL/GenBank/DDBJ whole genome shotgun (WGS) entry which is preliminary data.</text>
</comment>